<keyword evidence="1" id="KW-0378">Hydrolase</keyword>
<dbReference type="Proteomes" id="UP000001420">
    <property type="component" value="Chromosome"/>
</dbReference>
<name>Q7VBP8_PROMA</name>
<accession>Q7VBP8</accession>
<protein>
    <submittedName>
        <fullName evidence="3">N-acetylmuramoyl-L-alanine amidase</fullName>
    </submittedName>
</protein>
<proteinExistence type="predicted"/>
<evidence type="ECO:0000259" key="2">
    <source>
        <dbReference type="SMART" id="SM00646"/>
    </source>
</evidence>
<gene>
    <name evidence="3" type="primary">amiC</name>
    <name evidence="3" type="ordered locus">Pro_1044</name>
</gene>
<dbReference type="HOGENOM" id="CLU_014322_2_0_3"/>
<dbReference type="InterPro" id="IPR050695">
    <property type="entry name" value="N-acetylmuramoyl_amidase_3"/>
</dbReference>
<dbReference type="InterPro" id="IPR021731">
    <property type="entry name" value="AMIN_dom"/>
</dbReference>
<dbReference type="AlphaFoldDB" id="Q7VBP8"/>
<evidence type="ECO:0000313" key="4">
    <source>
        <dbReference type="Proteomes" id="UP000001420"/>
    </source>
</evidence>
<dbReference type="OrthoDB" id="9806267at2"/>
<dbReference type="InterPro" id="IPR002508">
    <property type="entry name" value="MurNAc-LAA_cat"/>
</dbReference>
<feature type="domain" description="MurNAc-LAA" evidence="2">
    <location>
        <begin position="244"/>
        <end position="356"/>
    </location>
</feature>
<evidence type="ECO:0000256" key="1">
    <source>
        <dbReference type="ARBA" id="ARBA00022801"/>
    </source>
</evidence>
<dbReference type="GO" id="GO:0009253">
    <property type="term" value="P:peptidoglycan catabolic process"/>
    <property type="evidence" value="ECO:0007669"/>
    <property type="project" value="InterPro"/>
</dbReference>
<dbReference type="KEGG" id="pma:Pro_1044"/>
<dbReference type="CDD" id="cd02696">
    <property type="entry name" value="MurNAc-LAA"/>
    <property type="match status" value="1"/>
</dbReference>
<dbReference type="eggNOG" id="COG0860">
    <property type="taxonomic scope" value="Bacteria"/>
</dbReference>
<evidence type="ECO:0000313" key="3">
    <source>
        <dbReference type="EMBL" id="AAQ00089.1"/>
    </source>
</evidence>
<dbReference type="RefSeq" id="WP_011125196.1">
    <property type="nucleotide sequence ID" value="NC_005042.1"/>
</dbReference>
<dbReference type="PANTHER" id="PTHR30404">
    <property type="entry name" value="N-ACETYLMURAMOYL-L-ALANINE AMIDASE"/>
    <property type="match status" value="1"/>
</dbReference>
<dbReference type="SMART" id="SM00646">
    <property type="entry name" value="Ami_3"/>
    <property type="match status" value="1"/>
</dbReference>
<dbReference type="SUPFAM" id="SSF53187">
    <property type="entry name" value="Zn-dependent exopeptidases"/>
    <property type="match status" value="1"/>
</dbReference>
<dbReference type="GO" id="GO:0008745">
    <property type="term" value="F:N-acetylmuramoyl-L-alanine amidase activity"/>
    <property type="evidence" value="ECO:0007669"/>
    <property type="project" value="InterPro"/>
</dbReference>
<keyword evidence="4" id="KW-1185">Reference proteome</keyword>
<dbReference type="EnsemblBacteria" id="AAQ00089">
    <property type="protein sequence ID" value="AAQ00089"/>
    <property type="gene ID" value="Pro_1044"/>
</dbReference>
<reference evidence="3 4" key="1">
    <citation type="journal article" date="2003" name="Proc. Natl. Acad. Sci. U.S.A.">
        <title>Genome sequence of the cyanobacterium Prochlorococcus marinus SS120, a nearly minimal oxyphototrophic genome.</title>
        <authorList>
            <person name="Dufresne A."/>
            <person name="Salanoubat M."/>
            <person name="Partensky F."/>
            <person name="Artiguenave F."/>
            <person name="Axmann I.M."/>
            <person name="Barbe V."/>
            <person name="Duprat S."/>
            <person name="Galperin M.Y."/>
            <person name="Koonin E.V."/>
            <person name="Le Gall F."/>
            <person name="Makarova K.S."/>
            <person name="Ostrowski M."/>
            <person name="Oztas S."/>
            <person name="Robert C."/>
            <person name="Rogozin I.B."/>
            <person name="Scanlan D.J."/>
            <person name="Tandeau de Marsac N."/>
            <person name="Weissenbach J."/>
            <person name="Wincker P."/>
            <person name="Wolf Y.I."/>
            <person name="Hess W.R."/>
        </authorList>
    </citation>
    <scope>NUCLEOTIDE SEQUENCE [LARGE SCALE GENOMIC DNA]</scope>
    <source>
        <strain evidence="4">SARG / CCMP1375 / SS120</strain>
    </source>
</reference>
<dbReference type="Pfam" id="PF11741">
    <property type="entry name" value="AMIN"/>
    <property type="match status" value="1"/>
</dbReference>
<dbReference type="PANTHER" id="PTHR30404:SF0">
    <property type="entry name" value="N-ACETYLMURAMOYL-L-ALANINE AMIDASE AMIC"/>
    <property type="match status" value="1"/>
</dbReference>
<organism evidence="3 4">
    <name type="scientific">Prochlorococcus marinus (strain SARG / CCMP1375 / SS120)</name>
    <dbReference type="NCBI Taxonomy" id="167539"/>
    <lineage>
        <taxon>Bacteria</taxon>
        <taxon>Bacillati</taxon>
        <taxon>Cyanobacteriota</taxon>
        <taxon>Cyanophyceae</taxon>
        <taxon>Synechococcales</taxon>
        <taxon>Prochlorococcaceae</taxon>
        <taxon>Prochlorococcus</taxon>
    </lineage>
</organism>
<dbReference type="Pfam" id="PF01520">
    <property type="entry name" value="Amidase_3"/>
    <property type="match status" value="1"/>
</dbReference>
<dbReference type="PATRIC" id="fig|167539.5.peg.1094"/>
<dbReference type="GO" id="GO:0030288">
    <property type="term" value="C:outer membrane-bounded periplasmic space"/>
    <property type="evidence" value="ECO:0007669"/>
    <property type="project" value="TreeGrafter"/>
</dbReference>
<dbReference type="Gene3D" id="3.40.630.40">
    <property type="entry name" value="Zn-dependent exopeptidases"/>
    <property type="match status" value="1"/>
</dbReference>
<sequence length="363" mass="40307">MELKKARSLIGLLVLSSFISLFNVFPSNAASVLAAWLITSDGVLKLRTASKAKLEAYFQRGQGNTGDRIWIDFPGELIKPRKLKGNGPIDEIRLGKPFKGNTRLVIEFNKSVSLNPYKLKLVGTSENLWKLDFVGLNKVGIKSIGEGSLSRSSKNSYISNVRSKTLSNKLNSENLPNIPNGKYKIIVDPGHGGPDPGAKGLNGLIETDIVLEISRQVSRLLREKGINVKLTRYRDIDVDLQQRVSIANRSNADAFISIHANASRGNRRDISGIETFFYRGYKGRTLASNIQKQLLMISEGSPNRGVRQSNFFVIRHTNMPAALVEVGFITGRLDARLLSQTSYRKKIAFAISKGIINYLRQVY</sequence>
<dbReference type="EMBL" id="AE017126">
    <property type="protein sequence ID" value="AAQ00089.1"/>
    <property type="molecule type" value="Genomic_DNA"/>
</dbReference>
<dbReference type="STRING" id="167539.Pro_1044"/>